<dbReference type="EMBL" id="CAJPEV010004020">
    <property type="protein sequence ID" value="CAG0901006.1"/>
    <property type="molecule type" value="Genomic_DNA"/>
</dbReference>
<feature type="coiled-coil region" evidence="2">
    <location>
        <begin position="459"/>
        <end position="486"/>
    </location>
</feature>
<dbReference type="Gene3D" id="3.40.50.300">
    <property type="entry name" value="P-loop containing nucleotide triphosphate hydrolases"/>
    <property type="match status" value="1"/>
</dbReference>
<dbReference type="InterPro" id="IPR030379">
    <property type="entry name" value="G_SEPTIN_dom"/>
</dbReference>
<comment type="similarity">
    <text evidence="1">Belongs to the TRAFAC class TrmE-Era-EngA-EngB-Septin-like GTPase superfamily. Septin GTPase family.</text>
</comment>
<keyword evidence="1" id="KW-0547">Nucleotide-binding</keyword>
<keyword evidence="2" id="KW-0175">Coiled coil</keyword>
<dbReference type="AlphaFoldDB" id="A0A7R9FR53"/>
<organism evidence="4">
    <name type="scientific">Darwinula stevensoni</name>
    <dbReference type="NCBI Taxonomy" id="69355"/>
    <lineage>
        <taxon>Eukaryota</taxon>
        <taxon>Metazoa</taxon>
        <taxon>Ecdysozoa</taxon>
        <taxon>Arthropoda</taxon>
        <taxon>Crustacea</taxon>
        <taxon>Oligostraca</taxon>
        <taxon>Ostracoda</taxon>
        <taxon>Podocopa</taxon>
        <taxon>Podocopida</taxon>
        <taxon>Darwinulocopina</taxon>
        <taxon>Darwinuloidea</taxon>
        <taxon>Darwinulidae</taxon>
        <taxon>Darwinula</taxon>
    </lineage>
</organism>
<evidence type="ECO:0000313" key="5">
    <source>
        <dbReference type="Proteomes" id="UP000677054"/>
    </source>
</evidence>
<name>A0A7R9FR53_9CRUS</name>
<gene>
    <name evidence="4" type="ORF">DSTB1V02_LOCUS11766</name>
</gene>
<protein>
    <recommendedName>
        <fullName evidence="3">Septin-type G domain-containing protein</fullName>
    </recommendedName>
</protein>
<keyword evidence="5" id="KW-1185">Reference proteome</keyword>
<dbReference type="PANTHER" id="PTHR32046:SF14">
    <property type="match status" value="1"/>
</dbReference>
<evidence type="ECO:0000259" key="3">
    <source>
        <dbReference type="Pfam" id="PF00735"/>
    </source>
</evidence>
<dbReference type="EMBL" id="LR903537">
    <property type="protein sequence ID" value="CAD7252005.1"/>
    <property type="molecule type" value="Genomic_DNA"/>
</dbReference>
<dbReference type="GO" id="GO:0005525">
    <property type="term" value="F:GTP binding"/>
    <property type="evidence" value="ECO:0007669"/>
    <property type="project" value="UniProtKB-KW"/>
</dbReference>
<keyword evidence="1" id="KW-0342">GTP-binding</keyword>
<dbReference type="CDD" id="cd00882">
    <property type="entry name" value="Ras_like_GTPase"/>
    <property type="match status" value="1"/>
</dbReference>
<dbReference type="PANTHER" id="PTHR32046">
    <property type="entry name" value="G DOMAIN-CONTAINING PROTEIN"/>
    <property type="match status" value="1"/>
</dbReference>
<evidence type="ECO:0000256" key="1">
    <source>
        <dbReference type="RuleBase" id="RU004560"/>
    </source>
</evidence>
<proteinExistence type="inferred from homology"/>
<dbReference type="OrthoDB" id="8300661at2759"/>
<sequence length="620" mass="70598">MNNIDSRGIERGKCSRDDCDCEQYERSEKHEFECAYCEHSPAKHAKLRGGGMKLPNPCASIPKDTPDQGNIGASGQQKDEVTLAQKIQMTCTTIDGFIHILPRKEVNVDPTNRLAKFEFGAPGPGSVPGKVLMLVGATGAGKSTLINGMINYLYGVKWDDPFRFKLIVDEAGEMTQAHSQTKWITAYVLHNEEGFALPYTLTLIDTPGFGDTEGIKADDELRIQIREFFSHGGNIGVDQLDGICFVVQSSLARLTHTQKYIFGSILAVFGKDVEKIIYVLITFSDDEPDAKDMNSFFWNMGMSSFERFFKGFRHTEPVSLTLTQYVLKQRKHLEVALQGILPQIKTASSRTERMRETYAALKQHESEADANKNFTYKVKVTKQRKVDLEVGTYVTNCTVCSFTCHYPCPNPGDWKKFCAAMTGGFLSLIGITSSVCKVCPNKCEWDKHHNNSYRFETYEVEEEQTYENLKKTYEEAHKQKMDTKRILDQLIKDFNKERTNVLKLIREAHECLHKLDEIALKPDPLGMTQYIDLLVESEKREGKPGFEQRITYLLDAKEKAKLAENLDENYDPFKECMEDFSQLGIDMSHFDSKNSKSWAFRAFQKAKERTLAVRLFGEKR</sequence>
<dbReference type="Proteomes" id="UP000677054">
    <property type="component" value="Unassembled WGS sequence"/>
</dbReference>
<dbReference type="Pfam" id="PF00735">
    <property type="entry name" value="Septin"/>
    <property type="match status" value="1"/>
</dbReference>
<dbReference type="InterPro" id="IPR027417">
    <property type="entry name" value="P-loop_NTPase"/>
</dbReference>
<accession>A0A7R9FR53</accession>
<evidence type="ECO:0000256" key="2">
    <source>
        <dbReference type="SAM" id="Coils"/>
    </source>
</evidence>
<dbReference type="SUPFAM" id="SSF52540">
    <property type="entry name" value="P-loop containing nucleoside triphosphate hydrolases"/>
    <property type="match status" value="1"/>
</dbReference>
<feature type="domain" description="Septin-type G" evidence="3">
    <location>
        <begin position="132"/>
        <end position="212"/>
    </location>
</feature>
<reference evidence="4" key="1">
    <citation type="submission" date="2020-11" db="EMBL/GenBank/DDBJ databases">
        <authorList>
            <person name="Tran Van P."/>
        </authorList>
    </citation>
    <scope>NUCLEOTIDE SEQUENCE</scope>
</reference>
<evidence type="ECO:0000313" key="4">
    <source>
        <dbReference type="EMBL" id="CAD7252005.1"/>
    </source>
</evidence>